<dbReference type="STRING" id="537007.BLAHAN_05484"/>
<dbReference type="InterPro" id="IPR036013">
    <property type="entry name" value="Band_7/SPFH_dom_sf"/>
</dbReference>
<evidence type="ECO:0000256" key="1">
    <source>
        <dbReference type="SAM" id="Coils"/>
    </source>
</evidence>
<dbReference type="GO" id="GO:0016020">
    <property type="term" value="C:membrane"/>
    <property type="evidence" value="ECO:0007669"/>
    <property type="project" value="InterPro"/>
</dbReference>
<dbReference type="RefSeq" id="WP_003020690.1">
    <property type="nucleotide sequence ID" value="NZ_CP022413.2"/>
</dbReference>
<proteinExistence type="predicted"/>
<dbReference type="SMART" id="SM00244">
    <property type="entry name" value="PHB"/>
    <property type="match status" value="1"/>
</dbReference>
<dbReference type="SUPFAM" id="SSF117892">
    <property type="entry name" value="Band 7/SPFH domain"/>
    <property type="match status" value="1"/>
</dbReference>
<sequence length="296" mass="32823">MKKKVIASIVLVVALAGGVFTVSQMEKIPTGRVGVQYSLNGGVKDEVLDMGVHFVLPGIHVKEFTIGNEQLILSKDKREGSEGDDSFKVATSDDASISISFQMSYRYIPETVVDTYKKFKGMDGEDIVEQRVKTVLKSKISEITTDYSMMQLYSGNRSEINDKITEYLNEEFGEAYGIEVLDASIIDVHPDDKLKAAIDDRVKALQEKQQAEAEQEKIKVQKETEKMQAEADAQIAVTQAQAKAEKMRIEAQAEADANNLKSNSITPELIQMKEAEARLQHGWVTVQGANAVVKEE</sequence>
<dbReference type="InterPro" id="IPR001107">
    <property type="entry name" value="Band_7"/>
</dbReference>
<dbReference type="PANTHER" id="PTHR42911">
    <property type="entry name" value="MODULATOR OF FTSH PROTEASE HFLC"/>
    <property type="match status" value="1"/>
</dbReference>
<dbReference type="eggNOG" id="COG0330">
    <property type="taxonomic scope" value="Bacteria"/>
</dbReference>
<evidence type="ECO:0000259" key="2">
    <source>
        <dbReference type="SMART" id="SM00244"/>
    </source>
</evidence>
<dbReference type="AlphaFoldDB" id="C9L7W1"/>
<evidence type="ECO:0000313" key="3">
    <source>
        <dbReference type="EMBL" id="EEX21856.1"/>
    </source>
</evidence>
<comment type="caution">
    <text evidence="3">The sequence shown here is derived from an EMBL/GenBank/DDBJ whole genome shotgun (WGS) entry which is preliminary data.</text>
</comment>
<dbReference type="PANTHER" id="PTHR42911:SF2">
    <property type="entry name" value="PROHIBITIN FAMILY PROTEIN"/>
    <property type="match status" value="1"/>
</dbReference>
<keyword evidence="4" id="KW-1185">Reference proteome</keyword>
<accession>C9L7W1</accession>
<dbReference type="Pfam" id="PF01145">
    <property type="entry name" value="Band_7"/>
    <property type="match status" value="1"/>
</dbReference>
<dbReference type="Proteomes" id="UP000003755">
    <property type="component" value="Unassembled WGS sequence"/>
</dbReference>
<dbReference type="EMBL" id="ABYU02000016">
    <property type="protein sequence ID" value="EEX21856.1"/>
    <property type="molecule type" value="Genomic_DNA"/>
</dbReference>
<feature type="coiled-coil region" evidence="1">
    <location>
        <begin position="194"/>
        <end position="230"/>
    </location>
</feature>
<dbReference type="Gene3D" id="3.30.479.30">
    <property type="entry name" value="Band 7 domain"/>
    <property type="match status" value="1"/>
</dbReference>
<gene>
    <name evidence="3" type="ORF">BLAHAN_05484</name>
</gene>
<dbReference type="InterPro" id="IPR000163">
    <property type="entry name" value="Prohibitin"/>
</dbReference>
<dbReference type="KEGG" id="bhan:CGC63_09315"/>
<protein>
    <submittedName>
        <fullName evidence="3">SPFH/Band 7/PHB domain protein</fullName>
    </submittedName>
</protein>
<reference evidence="3" key="1">
    <citation type="submission" date="2009-09" db="EMBL/GenBank/DDBJ databases">
        <authorList>
            <person name="Weinstock G."/>
            <person name="Sodergren E."/>
            <person name="Clifton S."/>
            <person name="Fulton L."/>
            <person name="Fulton B."/>
            <person name="Courtney L."/>
            <person name="Fronick C."/>
            <person name="Harrison M."/>
            <person name="Strong C."/>
            <person name="Farmer C."/>
            <person name="Delahaunty K."/>
            <person name="Markovic C."/>
            <person name="Hall O."/>
            <person name="Minx P."/>
            <person name="Tomlinson C."/>
            <person name="Mitreva M."/>
            <person name="Nelson J."/>
            <person name="Hou S."/>
            <person name="Wollam A."/>
            <person name="Pepin K.H."/>
            <person name="Johnson M."/>
            <person name="Bhonagiri V."/>
            <person name="Nash W.E."/>
            <person name="Warren W."/>
            <person name="Chinwalla A."/>
            <person name="Mardis E.R."/>
            <person name="Wilson R.K."/>
        </authorList>
    </citation>
    <scope>NUCLEOTIDE SEQUENCE [LARGE SCALE GENOMIC DNA]</scope>
    <source>
        <strain evidence="3">DSM 20583</strain>
    </source>
</reference>
<keyword evidence="1" id="KW-0175">Coiled coil</keyword>
<feature type="domain" description="Band 7" evidence="2">
    <location>
        <begin position="23"/>
        <end position="202"/>
    </location>
</feature>
<dbReference type="CDD" id="cd03401">
    <property type="entry name" value="SPFH_prohibitin"/>
    <property type="match status" value="1"/>
</dbReference>
<evidence type="ECO:0000313" key="4">
    <source>
        <dbReference type="Proteomes" id="UP000003755"/>
    </source>
</evidence>
<name>C9L7W1_BLAHA</name>
<organism evidence="3 4">
    <name type="scientific">Blautia hansenii DSM 20583</name>
    <dbReference type="NCBI Taxonomy" id="537007"/>
    <lineage>
        <taxon>Bacteria</taxon>
        <taxon>Bacillati</taxon>
        <taxon>Bacillota</taxon>
        <taxon>Clostridia</taxon>
        <taxon>Lachnospirales</taxon>
        <taxon>Lachnospiraceae</taxon>
        <taxon>Blautia</taxon>
    </lineage>
</organism>
<dbReference type="HOGENOM" id="CLU_047969_1_0_9"/>